<dbReference type="InterPro" id="IPR036291">
    <property type="entry name" value="NAD(P)-bd_dom_sf"/>
</dbReference>
<dbReference type="EMBL" id="LMWP01000068">
    <property type="protein sequence ID" value="KUN15881.1"/>
    <property type="molecule type" value="Genomic_DNA"/>
</dbReference>
<dbReference type="Proteomes" id="UP000053398">
    <property type="component" value="Unassembled WGS sequence"/>
</dbReference>
<evidence type="ECO:0000313" key="5">
    <source>
        <dbReference type="Proteomes" id="UP000053398"/>
    </source>
</evidence>
<evidence type="ECO:0000256" key="2">
    <source>
        <dbReference type="ARBA" id="ARBA00023027"/>
    </source>
</evidence>
<keyword evidence="1" id="KW-0560">Oxidoreductase</keyword>
<dbReference type="Gene3D" id="3.40.50.720">
    <property type="entry name" value="NAD(P)-binding Rossmann-like Domain"/>
    <property type="match status" value="2"/>
</dbReference>
<accession>A0A117Q9E1</accession>
<dbReference type="PROSITE" id="PS00671">
    <property type="entry name" value="D_2_HYDROXYACID_DH_3"/>
    <property type="match status" value="1"/>
</dbReference>
<evidence type="ECO:0000256" key="1">
    <source>
        <dbReference type="ARBA" id="ARBA00023002"/>
    </source>
</evidence>
<dbReference type="SUPFAM" id="SSF51735">
    <property type="entry name" value="NAD(P)-binding Rossmann-fold domains"/>
    <property type="match status" value="1"/>
</dbReference>
<reference evidence="4 5" key="1">
    <citation type="submission" date="2015-10" db="EMBL/GenBank/DDBJ databases">
        <title>Draft genome sequence of Streptomyces corchorusii DSM 40340, type strain for the species Streptomyces corchorusii.</title>
        <authorList>
            <person name="Ruckert C."/>
            <person name="Winkler A."/>
            <person name="Kalinowski J."/>
            <person name="Kampfer P."/>
            <person name="Glaeser S."/>
        </authorList>
    </citation>
    <scope>NUCLEOTIDE SEQUENCE [LARGE SCALE GENOMIC DNA]</scope>
    <source>
        <strain evidence="4 5">DSM 40340</strain>
    </source>
</reference>
<proteinExistence type="predicted"/>
<dbReference type="RefSeq" id="WP_059266987.1">
    <property type="nucleotide sequence ID" value="NZ_KQ948378.1"/>
</dbReference>
<keyword evidence="2" id="KW-0520">NAD</keyword>
<dbReference type="PANTHER" id="PTHR43333:SF1">
    <property type="entry name" value="D-ISOMER SPECIFIC 2-HYDROXYACID DEHYDROGENASE NAD-BINDING DOMAIN-CONTAINING PROTEIN"/>
    <property type="match status" value="1"/>
</dbReference>
<dbReference type="AlphaFoldDB" id="A0A117Q9E1"/>
<name>A0A117Q9E1_STRCK</name>
<dbReference type="Pfam" id="PF02826">
    <property type="entry name" value="2-Hacid_dh_C"/>
    <property type="match status" value="1"/>
</dbReference>
<evidence type="ECO:0000313" key="4">
    <source>
        <dbReference type="EMBL" id="KUN15881.1"/>
    </source>
</evidence>
<sequence>MKDGTTVWLPYHRSRIPGLPDEFTYAYWDGSGPLPGDPAEVRFLAGPPAPGADRVLRPVLPRMRNLEVLQLFSSGYDHMLPLLDAMPPGTRLSTGHGVHREATAEPAVTLLPALSRGLDVFGARRAEGTWQPEFRTSLVGERVLVVGHGAVGAAVAARLGAFRCETLFVARAARTTPAGRVHGAPELRGLLPTADAVVLCAPLTGQTRGMFGAQAPALMRDGALLVNVARGELVDTGALVREVRAGRLRAGLDVTDPEPLPPGHPLWHLPGVLVTPHVAAFTDAFPAMTEDFPRRQLHRYARGEELHNVVLTTTAAGDAVRAA</sequence>
<dbReference type="InterPro" id="IPR029753">
    <property type="entry name" value="D-isomer_DH_CS"/>
</dbReference>
<evidence type="ECO:0000259" key="3">
    <source>
        <dbReference type="Pfam" id="PF02826"/>
    </source>
</evidence>
<keyword evidence="5" id="KW-1185">Reference proteome</keyword>
<comment type="caution">
    <text evidence="4">The sequence shown here is derived from an EMBL/GenBank/DDBJ whole genome shotgun (WGS) entry which is preliminary data.</text>
</comment>
<dbReference type="GO" id="GO:0051287">
    <property type="term" value="F:NAD binding"/>
    <property type="evidence" value="ECO:0007669"/>
    <property type="project" value="InterPro"/>
</dbReference>
<dbReference type="InterPro" id="IPR006140">
    <property type="entry name" value="D-isomer_DH_NAD-bd"/>
</dbReference>
<dbReference type="PANTHER" id="PTHR43333">
    <property type="entry name" value="2-HACID_DH_C DOMAIN-CONTAINING PROTEIN"/>
    <property type="match status" value="1"/>
</dbReference>
<organism evidence="4 5">
    <name type="scientific">Streptomyces corchorusii</name>
    <name type="common">Streptomyces chibaensis</name>
    <dbReference type="NCBI Taxonomy" id="1903"/>
    <lineage>
        <taxon>Bacteria</taxon>
        <taxon>Bacillati</taxon>
        <taxon>Actinomycetota</taxon>
        <taxon>Actinomycetes</taxon>
        <taxon>Kitasatosporales</taxon>
        <taxon>Streptomycetaceae</taxon>
        <taxon>Streptomyces</taxon>
    </lineage>
</organism>
<dbReference type="GO" id="GO:0016616">
    <property type="term" value="F:oxidoreductase activity, acting on the CH-OH group of donors, NAD or NADP as acceptor"/>
    <property type="evidence" value="ECO:0007669"/>
    <property type="project" value="UniProtKB-ARBA"/>
</dbReference>
<gene>
    <name evidence="4" type="ORF">AQJ11_42185</name>
</gene>
<feature type="domain" description="D-isomer specific 2-hydroxyacid dehydrogenase NAD-binding" evidence="3">
    <location>
        <begin position="109"/>
        <end position="279"/>
    </location>
</feature>
<protein>
    <recommendedName>
        <fullName evidence="3">D-isomer specific 2-hydroxyacid dehydrogenase NAD-binding domain-containing protein</fullName>
    </recommendedName>
</protein>